<dbReference type="AlphaFoldDB" id="A0A3B0BGR7"/>
<dbReference type="EMBL" id="RBAM01000006">
    <property type="protein sequence ID" value="RKN71554.1"/>
    <property type="molecule type" value="Genomic_DNA"/>
</dbReference>
<comment type="caution">
    <text evidence="1">The sequence shown here is derived from an EMBL/GenBank/DDBJ whole genome shotgun (WGS) entry which is preliminary data.</text>
</comment>
<reference evidence="1 2" key="1">
    <citation type="journal article" date="2015" name="Antonie Van Leeuwenhoek">
        <title>Streptomyces klenkii sp. nov., isolated from deep marine sediment.</title>
        <authorList>
            <person name="Veyisoglu A."/>
            <person name="Sahin N."/>
        </authorList>
    </citation>
    <scope>NUCLEOTIDE SEQUENCE [LARGE SCALE GENOMIC DNA]</scope>
    <source>
        <strain evidence="1 2">KCTC 29202</strain>
    </source>
</reference>
<dbReference type="Proteomes" id="UP000270343">
    <property type="component" value="Unassembled WGS sequence"/>
</dbReference>
<accession>A0A3B0BGR7</accession>
<protein>
    <submittedName>
        <fullName evidence="1">Uncharacterized protein</fullName>
    </submittedName>
</protein>
<gene>
    <name evidence="1" type="ORF">D7231_16215</name>
</gene>
<organism evidence="1 2">
    <name type="scientific">Streptomyces klenkii</name>
    <dbReference type="NCBI Taxonomy" id="1420899"/>
    <lineage>
        <taxon>Bacteria</taxon>
        <taxon>Bacillati</taxon>
        <taxon>Actinomycetota</taxon>
        <taxon>Actinomycetes</taxon>
        <taxon>Kitasatosporales</taxon>
        <taxon>Streptomycetaceae</taxon>
        <taxon>Streptomyces</taxon>
    </lineage>
</organism>
<name>A0A3B0BGR7_9ACTN</name>
<dbReference type="OrthoDB" id="6313019at2"/>
<evidence type="ECO:0000313" key="1">
    <source>
        <dbReference type="EMBL" id="RKN71554.1"/>
    </source>
</evidence>
<keyword evidence="2" id="KW-1185">Reference proteome</keyword>
<sequence>MIRLARGATGFRGPHEAPLPRTEAALFRAACFTAAMEARGRAGEMVPGEVQTFRRAALSDGYGRVFTALGHVHLPVVAFTTDPVREGEPVPGFADPPVWAQVFETAGLRVMGVKELMTPLEEVDVSELSPAELTEIRYWKPSCLGDVLFNWWD</sequence>
<evidence type="ECO:0000313" key="2">
    <source>
        <dbReference type="Proteomes" id="UP000270343"/>
    </source>
</evidence>
<proteinExistence type="predicted"/>
<dbReference type="RefSeq" id="WP_120756166.1">
    <property type="nucleotide sequence ID" value="NZ_JBFADQ010000035.1"/>
</dbReference>